<gene>
    <name evidence="1" type="ORF">FHS90_001658</name>
</gene>
<evidence type="ECO:0000313" key="1">
    <source>
        <dbReference type="EMBL" id="MBA9076950.1"/>
    </source>
</evidence>
<reference evidence="1 2" key="1">
    <citation type="submission" date="2020-08" db="EMBL/GenBank/DDBJ databases">
        <title>Genomic Encyclopedia of Type Strains, Phase IV (KMG-IV): sequencing the most valuable type-strain genomes for metagenomic binning, comparative biology and taxonomic classification.</title>
        <authorList>
            <person name="Goeker M."/>
        </authorList>
    </citation>
    <scope>NUCLEOTIDE SEQUENCE [LARGE SCALE GENOMIC DNA]</scope>
    <source>
        <strain evidence="1 2">DSM 29854</strain>
    </source>
</reference>
<protein>
    <submittedName>
        <fullName evidence="1">Uncharacterized protein</fullName>
    </submittedName>
</protein>
<organism evidence="1 2">
    <name type="scientific">Rufibacter quisquiliarum</name>
    <dbReference type="NCBI Taxonomy" id="1549639"/>
    <lineage>
        <taxon>Bacteria</taxon>
        <taxon>Pseudomonadati</taxon>
        <taxon>Bacteroidota</taxon>
        <taxon>Cytophagia</taxon>
        <taxon>Cytophagales</taxon>
        <taxon>Hymenobacteraceae</taxon>
        <taxon>Rufibacter</taxon>
    </lineage>
</organism>
<dbReference type="RefSeq" id="WP_182512625.1">
    <property type="nucleotide sequence ID" value="NZ_JACJIQ010000005.1"/>
</dbReference>
<dbReference type="Proteomes" id="UP000563094">
    <property type="component" value="Unassembled WGS sequence"/>
</dbReference>
<sequence length="147" mass="16803">MEPEEIYSSYSPVLMSRAQLEKSVAKKEPQPISRPGKIYRYKYLLLINEQYKGVHVINNQDPTAPQNMAFLQVPGNIDMAVKQDILYLDNAVDLVAVDISDLDNIRLVKRIANVFPELPPPDRFTSELLKNGPPKDAVIVRWELKKQ</sequence>
<dbReference type="EMBL" id="JACJIQ010000005">
    <property type="protein sequence ID" value="MBA9076950.1"/>
    <property type="molecule type" value="Genomic_DNA"/>
</dbReference>
<proteinExistence type="predicted"/>
<accession>A0A839GEQ7</accession>
<name>A0A839GEQ7_9BACT</name>
<keyword evidence="2" id="KW-1185">Reference proteome</keyword>
<evidence type="ECO:0000313" key="2">
    <source>
        <dbReference type="Proteomes" id="UP000563094"/>
    </source>
</evidence>
<dbReference type="AlphaFoldDB" id="A0A839GEQ7"/>
<comment type="caution">
    <text evidence="1">The sequence shown here is derived from an EMBL/GenBank/DDBJ whole genome shotgun (WGS) entry which is preliminary data.</text>
</comment>